<sequence length="211" mass="25229">EEEDEEKTAQRITFLNSKSYSIDSIRRVTKNLSIGELDIRLHEPTDFNREIYNLIKEFDIGRLNFEYQNNELLKEVMVDSFFIDLTKAFKTLDLWKCSEKVTPEALHQVYKNMLERSTKCRMLNILFIRHEKVHTFLNLIGITYRDGNLFSRRDIEVYDRKSEVCELNNRFDIFDGTMEIVYRDGMDCLYFKLHETRESLEEAKNRPGTVK</sequence>
<reference evidence="1" key="1">
    <citation type="submission" date="2023-10" db="EMBL/GenBank/DDBJ databases">
        <title>Genome assembly of Pristionchus species.</title>
        <authorList>
            <person name="Yoshida K."/>
            <person name="Sommer R.J."/>
        </authorList>
    </citation>
    <scope>NUCLEOTIDE SEQUENCE</scope>
    <source>
        <strain evidence="1">RS0144</strain>
    </source>
</reference>
<organism evidence="1 2">
    <name type="scientific">Pristionchus entomophagus</name>
    <dbReference type="NCBI Taxonomy" id="358040"/>
    <lineage>
        <taxon>Eukaryota</taxon>
        <taxon>Metazoa</taxon>
        <taxon>Ecdysozoa</taxon>
        <taxon>Nematoda</taxon>
        <taxon>Chromadorea</taxon>
        <taxon>Rhabditida</taxon>
        <taxon>Rhabditina</taxon>
        <taxon>Diplogasteromorpha</taxon>
        <taxon>Diplogasteroidea</taxon>
        <taxon>Neodiplogasteridae</taxon>
        <taxon>Pristionchus</taxon>
    </lineage>
</organism>
<dbReference type="EMBL" id="BTSX01000003">
    <property type="protein sequence ID" value="GMS90345.1"/>
    <property type="molecule type" value="Genomic_DNA"/>
</dbReference>
<gene>
    <name evidence="1" type="ORF">PENTCL1PPCAC_12520</name>
</gene>
<name>A0AAV5TD43_9BILA</name>
<evidence type="ECO:0008006" key="3">
    <source>
        <dbReference type="Google" id="ProtNLM"/>
    </source>
</evidence>
<dbReference type="AlphaFoldDB" id="A0AAV5TD43"/>
<accession>A0AAV5TD43</accession>
<dbReference type="Proteomes" id="UP001432027">
    <property type="component" value="Unassembled WGS sequence"/>
</dbReference>
<proteinExistence type="predicted"/>
<comment type="caution">
    <text evidence="1">The sequence shown here is derived from an EMBL/GenBank/DDBJ whole genome shotgun (WGS) entry which is preliminary data.</text>
</comment>
<protein>
    <recommendedName>
        <fullName evidence="3">DUF38 domain-containing protein</fullName>
    </recommendedName>
</protein>
<keyword evidence="2" id="KW-1185">Reference proteome</keyword>
<feature type="non-terminal residue" evidence="1">
    <location>
        <position position="1"/>
    </location>
</feature>
<evidence type="ECO:0000313" key="2">
    <source>
        <dbReference type="Proteomes" id="UP001432027"/>
    </source>
</evidence>
<evidence type="ECO:0000313" key="1">
    <source>
        <dbReference type="EMBL" id="GMS90345.1"/>
    </source>
</evidence>
<feature type="non-terminal residue" evidence="1">
    <location>
        <position position="211"/>
    </location>
</feature>